<dbReference type="CDD" id="cd03885">
    <property type="entry name" value="M20_CPDG2"/>
    <property type="match status" value="1"/>
</dbReference>
<dbReference type="InterPro" id="IPR011650">
    <property type="entry name" value="Peptidase_M20_dimer"/>
</dbReference>
<dbReference type="Pfam" id="PF01546">
    <property type="entry name" value="Peptidase_M20"/>
    <property type="match status" value="1"/>
</dbReference>
<gene>
    <name evidence="5" type="ORF">BCF44_113315</name>
</gene>
<dbReference type="Gene3D" id="3.40.630.10">
    <property type="entry name" value="Zn peptidases"/>
    <property type="match status" value="1"/>
</dbReference>
<evidence type="ECO:0000256" key="3">
    <source>
        <dbReference type="PIRSR" id="PIRSR037238-1"/>
    </source>
</evidence>
<keyword evidence="5" id="KW-0645">Protease</keyword>
<dbReference type="InterPro" id="IPR036264">
    <property type="entry name" value="Bact_exopeptidase_dim_dom"/>
</dbReference>
<dbReference type="InterPro" id="IPR017150">
    <property type="entry name" value="Pept_M20_glutamate_carboxypep"/>
</dbReference>
<feature type="active site" description="Proton acceptor" evidence="3">
    <location>
        <position position="127"/>
    </location>
</feature>
<name>A0A3E0H7Q0_9PSEU</name>
<keyword evidence="2" id="KW-0378">Hydrolase</keyword>
<comment type="caution">
    <text evidence="5">The sequence shown here is derived from an EMBL/GenBank/DDBJ whole genome shotgun (WGS) entry which is preliminary data.</text>
</comment>
<evidence type="ECO:0000313" key="5">
    <source>
        <dbReference type="EMBL" id="REH39460.1"/>
    </source>
</evidence>
<dbReference type="AlphaFoldDB" id="A0A3E0H7Q0"/>
<dbReference type="InterPro" id="IPR002933">
    <property type="entry name" value="Peptidase_M20"/>
</dbReference>
<dbReference type="OrthoDB" id="9783294at2"/>
<dbReference type="Proteomes" id="UP000256269">
    <property type="component" value="Unassembled WGS sequence"/>
</dbReference>
<dbReference type="GO" id="GO:0046872">
    <property type="term" value="F:metal ion binding"/>
    <property type="evidence" value="ECO:0007669"/>
    <property type="project" value="UniProtKB-KW"/>
</dbReference>
<dbReference type="PANTHER" id="PTHR43808:SF9">
    <property type="entry name" value="BLL0789 PROTEIN"/>
    <property type="match status" value="1"/>
</dbReference>
<keyword evidence="5" id="KW-0121">Carboxypeptidase</keyword>
<evidence type="ECO:0000313" key="6">
    <source>
        <dbReference type="Proteomes" id="UP000256269"/>
    </source>
</evidence>
<keyword evidence="1" id="KW-0479">Metal-binding</keyword>
<accession>A0A3E0H7Q0</accession>
<reference evidence="5 6" key="1">
    <citation type="submission" date="2018-08" db="EMBL/GenBank/DDBJ databases">
        <title>Genomic Encyclopedia of Archaeal and Bacterial Type Strains, Phase II (KMG-II): from individual species to whole genera.</title>
        <authorList>
            <person name="Goeker M."/>
        </authorList>
    </citation>
    <scope>NUCLEOTIDE SEQUENCE [LARGE SCALE GENOMIC DNA]</scope>
    <source>
        <strain evidence="5 6">DSM 45791</strain>
    </source>
</reference>
<evidence type="ECO:0000256" key="2">
    <source>
        <dbReference type="ARBA" id="ARBA00022801"/>
    </source>
</evidence>
<dbReference type="Pfam" id="PF07687">
    <property type="entry name" value="M20_dimer"/>
    <property type="match status" value="1"/>
</dbReference>
<feature type="active site" evidence="3">
    <location>
        <position position="71"/>
    </location>
</feature>
<feature type="domain" description="Peptidase M20 dimerisation" evidence="4">
    <location>
        <begin position="163"/>
        <end position="256"/>
    </location>
</feature>
<protein>
    <submittedName>
        <fullName evidence="5">Glutamate carboxypeptidase</fullName>
    </submittedName>
</protein>
<dbReference type="PIRSF" id="PIRSF037238">
    <property type="entry name" value="Carboxypeptidase_G2"/>
    <property type="match status" value="1"/>
</dbReference>
<keyword evidence="6" id="KW-1185">Reference proteome</keyword>
<evidence type="ECO:0000259" key="4">
    <source>
        <dbReference type="Pfam" id="PF07687"/>
    </source>
</evidence>
<dbReference type="SUPFAM" id="SSF55031">
    <property type="entry name" value="Bacterial exopeptidase dimerisation domain"/>
    <property type="match status" value="1"/>
</dbReference>
<organism evidence="5 6">
    <name type="scientific">Kutzneria buriramensis</name>
    <dbReference type="NCBI Taxonomy" id="1045776"/>
    <lineage>
        <taxon>Bacteria</taxon>
        <taxon>Bacillati</taxon>
        <taxon>Actinomycetota</taxon>
        <taxon>Actinomycetes</taxon>
        <taxon>Pseudonocardiales</taxon>
        <taxon>Pseudonocardiaceae</taxon>
        <taxon>Kutzneria</taxon>
    </lineage>
</organism>
<dbReference type="InterPro" id="IPR050072">
    <property type="entry name" value="Peptidase_M20A"/>
</dbReference>
<dbReference type="RefSeq" id="WP_116178767.1">
    <property type="nucleotide sequence ID" value="NZ_CP144375.1"/>
</dbReference>
<dbReference type="GO" id="GO:0004180">
    <property type="term" value="F:carboxypeptidase activity"/>
    <property type="evidence" value="ECO:0007669"/>
    <property type="project" value="UniProtKB-KW"/>
</dbReference>
<dbReference type="EMBL" id="QUNO01000013">
    <property type="protein sequence ID" value="REH39460.1"/>
    <property type="molecule type" value="Genomic_DNA"/>
</dbReference>
<dbReference type="SUPFAM" id="SSF53187">
    <property type="entry name" value="Zn-dependent exopeptidases"/>
    <property type="match status" value="1"/>
</dbReference>
<dbReference type="PANTHER" id="PTHR43808">
    <property type="entry name" value="ACETYLORNITHINE DEACETYLASE"/>
    <property type="match status" value="1"/>
</dbReference>
<proteinExistence type="predicted"/>
<dbReference type="Gene3D" id="3.30.70.360">
    <property type="match status" value="1"/>
</dbReference>
<evidence type="ECO:0000256" key="1">
    <source>
        <dbReference type="ARBA" id="ARBA00022723"/>
    </source>
</evidence>
<sequence>MTDFLADIEQLIRCESPSSDHDAVARSAEVVAELGRRLLDAEPERIVIDGCTHLRWRFGDAPRVLLLGHHDTVWPHGSLATHPFTVKDGIMRGPGCFDMKTGVVMALHAAAAQEDRGGLSILITGDEELGSPTSRALIEEEARGCEAAFVLEASGPGGAVKTRRKGTSMYRIVVEGRASHAGLEPEKGINAGVELAHQILAVTALGDPAAGTSVVPTVLSGGTTSNTVPGAAVVAVDVRAWETAEQQRVDRAIRELRPVLDGARVRIEGGINRPPLDTASSSALFQLASKLALDLGLDALEETAVGGASDGNFTAGVGVPTLDGLGAVGDGAHADHEHVIVEEIPRRTALLTALVRSALTN</sequence>